<dbReference type="AlphaFoldDB" id="A0A2A2HAU2"/>
<dbReference type="RefSeq" id="WP_095609383.1">
    <property type="nucleotide sequence ID" value="NZ_CAUHCB010000021.1"/>
</dbReference>
<dbReference type="EMBL" id="LWMS01000002">
    <property type="protein sequence ID" value="PWL09024.1"/>
    <property type="molecule type" value="Genomic_DNA"/>
</dbReference>
<evidence type="ECO:0000313" key="5">
    <source>
        <dbReference type="Proteomes" id="UP000246004"/>
    </source>
</evidence>
<reference evidence="2 4" key="2">
    <citation type="journal article" date="2017" name="BMC Genomics">
        <title>Genomic analysis of methanogenic archaea reveals a shift towards energy conservation.</title>
        <authorList>
            <person name="Gilmore S.P."/>
            <person name="Henske J.K."/>
            <person name="Sexton J.A."/>
            <person name="Solomon K.V."/>
            <person name="Seppala S."/>
            <person name="Yoo J.I."/>
            <person name="Huyett L.M."/>
            <person name="Pressman A."/>
            <person name="Cogan J.Z."/>
            <person name="Kivenson V."/>
            <person name="Peng X."/>
            <person name="Tan Y."/>
            <person name="Valentine D.L."/>
            <person name="O'Malley M.A."/>
        </authorList>
    </citation>
    <scope>NUCLEOTIDE SEQUENCE [LARGE SCALE GENOMIC DNA]</scope>
    <source>
        <strain evidence="2 4">1R-7</strain>
    </source>
</reference>
<evidence type="ECO:0000313" key="3">
    <source>
        <dbReference type="EMBL" id="PWL09024.1"/>
    </source>
</evidence>
<dbReference type="EMBL" id="LMVN01000029">
    <property type="protein sequence ID" value="PAV06529.1"/>
    <property type="molecule type" value="Genomic_DNA"/>
</dbReference>
<accession>A0A2A2HAU2</accession>
<keyword evidence="4" id="KW-1185">Reference proteome</keyword>
<keyword evidence="1" id="KW-0812">Transmembrane</keyword>
<proteinExistence type="predicted"/>
<dbReference type="Proteomes" id="UP000246004">
    <property type="component" value="Unassembled WGS sequence"/>
</dbReference>
<feature type="transmembrane region" description="Helical" evidence="1">
    <location>
        <begin position="44"/>
        <end position="66"/>
    </location>
</feature>
<evidence type="ECO:0000313" key="4">
    <source>
        <dbReference type="Proteomes" id="UP000217528"/>
    </source>
</evidence>
<evidence type="ECO:0000256" key="1">
    <source>
        <dbReference type="SAM" id="Phobius"/>
    </source>
</evidence>
<sequence>MKCPECGAENNDNSERCNVCNAILPASKSQNHQEYREIKFKSKYFATILSAVIGFFFIFDGVGQLYLGFYKRFGVECGISIVLNLISYYVVFFISMTIGMILYILPLIWLIYTTYDTYKCADALTTGRSIPLLFGRDIQ</sequence>
<protein>
    <recommendedName>
        <fullName evidence="6">Zinc-ribbon domain-containing protein</fullName>
    </recommendedName>
</protein>
<reference evidence="3 5" key="1">
    <citation type="submission" date="2016-04" db="EMBL/GenBank/DDBJ databases">
        <title>Genome sequence of Methanosphaera cuniculi DSM 4103.</title>
        <authorList>
            <person name="Poehlein A."/>
            <person name="Seedorf H."/>
            <person name="Daniel R."/>
        </authorList>
    </citation>
    <scope>NUCLEOTIDE SEQUENCE [LARGE SCALE GENOMIC DNA]</scope>
    <source>
        <strain evidence="3 5">DSM 4103</strain>
    </source>
</reference>
<comment type="caution">
    <text evidence="2">The sequence shown here is derived from an EMBL/GenBank/DDBJ whole genome shotgun (WGS) entry which is preliminary data.</text>
</comment>
<evidence type="ECO:0008006" key="6">
    <source>
        <dbReference type="Google" id="ProtNLM"/>
    </source>
</evidence>
<keyword evidence="1" id="KW-1133">Transmembrane helix</keyword>
<dbReference type="Proteomes" id="UP000217528">
    <property type="component" value="Unassembled WGS sequence"/>
</dbReference>
<evidence type="ECO:0000313" key="2">
    <source>
        <dbReference type="EMBL" id="PAV06529.1"/>
    </source>
</evidence>
<organism evidence="2 4">
    <name type="scientific">Methanosphaera cuniculi</name>
    <dbReference type="NCBI Taxonomy" id="1077256"/>
    <lineage>
        <taxon>Archaea</taxon>
        <taxon>Methanobacteriati</taxon>
        <taxon>Methanobacteriota</taxon>
        <taxon>Methanomada group</taxon>
        <taxon>Methanobacteria</taxon>
        <taxon>Methanobacteriales</taxon>
        <taxon>Methanobacteriaceae</taxon>
        <taxon>Methanosphaera</taxon>
    </lineage>
</organism>
<name>A0A2A2HAU2_9EURY</name>
<feature type="transmembrane region" description="Helical" evidence="1">
    <location>
        <begin position="86"/>
        <end position="112"/>
    </location>
</feature>
<keyword evidence="1" id="KW-0472">Membrane</keyword>
<gene>
    <name evidence="2" type="ORF">ASJ82_04735</name>
    <name evidence="3" type="ORF">MSCUN_00850</name>
</gene>